<dbReference type="VEuPathDB" id="MicrosporidiaDB:A0H76_587"/>
<dbReference type="PROSITE" id="PS00631">
    <property type="entry name" value="CYTOSOL_AP"/>
    <property type="match status" value="1"/>
</dbReference>
<dbReference type="PRINTS" id="PR00481">
    <property type="entry name" value="LAMNOPPTDASE"/>
</dbReference>
<comment type="similarity">
    <text evidence="1">Belongs to the peptidase M17 family.</text>
</comment>
<dbReference type="AlphaFoldDB" id="A0A1X0Q9F6"/>
<dbReference type="Gene3D" id="3.40.630.10">
    <property type="entry name" value="Zn peptidases"/>
    <property type="match status" value="1"/>
</dbReference>
<keyword evidence="2" id="KW-0031">Aminopeptidase</keyword>
<dbReference type="SUPFAM" id="SSF53187">
    <property type="entry name" value="Zn-dependent exopeptidases"/>
    <property type="match status" value="1"/>
</dbReference>
<keyword evidence="3" id="KW-0645">Protease</keyword>
<sequence>MVNVINLLDIQKDLNCDKVKGNIEIILYGCNNNGVVNLGKSINEIKNKNPNGSVGEILVTNDKIFLGIGNIEHKDVNGSYMAIVNIQRAMKKVAERIKENYIHYEITIANNPFIREAIHGLIQSLYKFDSEYFTDQKTVSLFPKIRLKVDDKETYDIAIAQCIARFLGDLPPNYLTPKIFVSFVKEMFKNSKNVKIEVFDQKACKKMGMGLFYSVTQGAKNQGMLVTIKYSNNKINKDSHDIALVGKGVIFDSGGISLKKPHDMKQMKCDMMRGATVLSTMLLVVQNKLKLNITCTIPLVENMPGSKSTKPGDVFVSMNGKSVEIVNTDAEGRLILADALTFAQRYFDEKPKYVIDAATLTHAVSEALGNVYGGYFTNSEKLNDIIKRKSKNVEFLQRLPLSVYYYELLDSKVADLVNNPENVSAGASIAAAFLYEFVDSSIHYAHFDIAGISMKGFPHEIFRGTATGRPIKAFYKIIREIYDKEINNEATF</sequence>
<feature type="domain" description="Cytosol aminopeptidase" evidence="5">
    <location>
        <begin position="327"/>
        <end position="334"/>
    </location>
</feature>
<dbReference type="InterPro" id="IPR000819">
    <property type="entry name" value="Peptidase_M17_C"/>
</dbReference>
<dbReference type="OrthoDB" id="412814at2759"/>
<evidence type="ECO:0000256" key="1">
    <source>
        <dbReference type="ARBA" id="ARBA00009528"/>
    </source>
</evidence>
<comment type="caution">
    <text evidence="6">The sequence shown here is derived from an EMBL/GenBank/DDBJ whole genome shotgun (WGS) entry which is preliminary data.</text>
</comment>
<dbReference type="GO" id="GO:0006508">
    <property type="term" value="P:proteolysis"/>
    <property type="evidence" value="ECO:0007669"/>
    <property type="project" value="UniProtKB-KW"/>
</dbReference>
<organism evidence="6 7">
    <name type="scientific">Hepatospora eriocheir</name>
    <dbReference type="NCBI Taxonomy" id="1081669"/>
    <lineage>
        <taxon>Eukaryota</taxon>
        <taxon>Fungi</taxon>
        <taxon>Fungi incertae sedis</taxon>
        <taxon>Microsporidia</taxon>
        <taxon>Hepatosporidae</taxon>
        <taxon>Hepatospora</taxon>
    </lineage>
</organism>
<name>A0A1X0Q9F6_9MICR</name>
<evidence type="ECO:0000256" key="4">
    <source>
        <dbReference type="ARBA" id="ARBA00022801"/>
    </source>
</evidence>
<evidence type="ECO:0000256" key="3">
    <source>
        <dbReference type="ARBA" id="ARBA00022670"/>
    </source>
</evidence>
<gene>
    <name evidence="6" type="primary">AMPL</name>
    <name evidence="6" type="ORF">HERIO_1730</name>
</gene>
<protein>
    <submittedName>
        <fullName evidence="6">AMPL</fullName>
    </submittedName>
</protein>
<proteinExistence type="inferred from homology"/>
<evidence type="ECO:0000256" key="2">
    <source>
        <dbReference type="ARBA" id="ARBA00022438"/>
    </source>
</evidence>
<dbReference type="InterPro" id="IPR011356">
    <property type="entry name" value="Leucine_aapep/pepB"/>
</dbReference>
<dbReference type="VEuPathDB" id="MicrosporidiaDB:HERIO_1730"/>
<dbReference type="PANTHER" id="PTHR11963">
    <property type="entry name" value="LEUCINE AMINOPEPTIDASE-RELATED"/>
    <property type="match status" value="1"/>
</dbReference>
<keyword evidence="7" id="KW-1185">Reference proteome</keyword>
<dbReference type="EMBL" id="LVKB01000100">
    <property type="protein sequence ID" value="ORD96324.1"/>
    <property type="molecule type" value="Genomic_DNA"/>
</dbReference>
<accession>A0A1X0Q9F6</accession>
<keyword evidence="4" id="KW-0378">Hydrolase</keyword>
<evidence type="ECO:0000313" key="7">
    <source>
        <dbReference type="Proteomes" id="UP000192356"/>
    </source>
</evidence>
<dbReference type="GO" id="GO:0030145">
    <property type="term" value="F:manganese ion binding"/>
    <property type="evidence" value="ECO:0007669"/>
    <property type="project" value="InterPro"/>
</dbReference>
<dbReference type="GO" id="GO:0005737">
    <property type="term" value="C:cytoplasm"/>
    <property type="evidence" value="ECO:0007669"/>
    <property type="project" value="InterPro"/>
</dbReference>
<reference evidence="6 7" key="1">
    <citation type="journal article" date="2017" name="Environ. Microbiol.">
        <title>Decay of the glycolytic pathway and adaptation to intranuclear parasitism within Enterocytozoonidae microsporidia.</title>
        <authorList>
            <person name="Wiredu Boakye D."/>
            <person name="Jaroenlak P."/>
            <person name="Prachumwat A."/>
            <person name="Williams T.A."/>
            <person name="Bateman K.S."/>
            <person name="Itsathitphaisarn O."/>
            <person name="Sritunyalucksana K."/>
            <person name="Paszkiewicz K.H."/>
            <person name="Moore K.A."/>
            <person name="Stentiford G.D."/>
            <person name="Williams B.A."/>
        </authorList>
    </citation>
    <scope>NUCLEOTIDE SEQUENCE [LARGE SCALE GENOMIC DNA]</scope>
    <source>
        <strain evidence="6 7">GB1</strain>
    </source>
</reference>
<dbReference type="GO" id="GO:0070006">
    <property type="term" value="F:metalloaminopeptidase activity"/>
    <property type="evidence" value="ECO:0007669"/>
    <property type="project" value="InterPro"/>
</dbReference>
<dbReference type="VEuPathDB" id="MicrosporidiaDB:A0H76_588"/>
<dbReference type="PANTHER" id="PTHR11963:SF23">
    <property type="entry name" value="CYTOSOL AMINOPEPTIDASE"/>
    <property type="match status" value="1"/>
</dbReference>
<dbReference type="Proteomes" id="UP000192356">
    <property type="component" value="Unassembled WGS sequence"/>
</dbReference>
<dbReference type="Pfam" id="PF00883">
    <property type="entry name" value="Peptidase_M17"/>
    <property type="match status" value="1"/>
</dbReference>
<evidence type="ECO:0000259" key="5">
    <source>
        <dbReference type="PROSITE" id="PS00631"/>
    </source>
</evidence>
<dbReference type="CDD" id="cd00433">
    <property type="entry name" value="Peptidase_M17"/>
    <property type="match status" value="1"/>
</dbReference>
<evidence type="ECO:0000313" key="6">
    <source>
        <dbReference type="EMBL" id="ORD96324.1"/>
    </source>
</evidence>